<evidence type="ECO:0000256" key="1">
    <source>
        <dbReference type="SAM" id="SignalP"/>
    </source>
</evidence>
<dbReference type="Pfam" id="PF11259">
    <property type="entry name" value="DUF3060"/>
    <property type="match status" value="1"/>
</dbReference>
<evidence type="ECO:0000313" key="2">
    <source>
        <dbReference type="EMBL" id="MDM7892031.1"/>
    </source>
</evidence>
<dbReference type="PROSITE" id="PS51257">
    <property type="entry name" value="PROKAR_LIPOPROTEIN"/>
    <property type="match status" value="1"/>
</dbReference>
<feature type="chain" id="PRO_5045565474" evidence="1">
    <location>
        <begin position="20"/>
        <end position="140"/>
    </location>
</feature>
<reference evidence="2 3" key="1">
    <citation type="submission" date="2023-06" db="EMBL/GenBank/DDBJ databases">
        <authorList>
            <person name="Feng G."/>
            <person name="Li J."/>
            <person name="Zhu H."/>
        </authorList>
    </citation>
    <scope>NUCLEOTIDE SEQUENCE [LARGE SCALE GENOMIC DNA]</scope>
    <source>
        <strain evidence="2 3">RHCKG28</strain>
    </source>
</reference>
<accession>A0ABT7TR14</accession>
<gene>
    <name evidence="2" type="ORF">QUG93_10065</name>
</gene>
<dbReference type="Proteomes" id="UP001236404">
    <property type="component" value="Unassembled WGS sequence"/>
</dbReference>
<evidence type="ECO:0000313" key="3">
    <source>
        <dbReference type="Proteomes" id="UP001236404"/>
    </source>
</evidence>
<dbReference type="InterPro" id="IPR021417">
    <property type="entry name" value="DUF3060"/>
</dbReference>
<organism evidence="2 3">
    <name type="scientific">Curtobacterium caseinilyticum</name>
    <dbReference type="NCBI Taxonomy" id="3055137"/>
    <lineage>
        <taxon>Bacteria</taxon>
        <taxon>Bacillati</taxon>
        <taxon>Actinomycetota</taxon>
        <taxon>Actinomycetes</taxon>
        <taxon>Micrococcales</taxon>
        <taxon>Microbacteriaceae</taxon>
        <taxon>Curtobacterium</taxon>
    </lineage>
</organism>
<dbReference type="RefSeq" id="WP_289473768.1">
    <property type="nucleotide sequence ID" value="NZ_JAUCMN010000006.1"/>
</dbReference>
<sequence length="140" mass="13624">MKKTLPALVTAGVVATLLAGCTAGGDRSSSASPTATPSASAAAAAPAANTCTDGVLTVTDAKKAAKALAEGCKSVFLLLSNTQVTVGDAEKLGIEGSGVTVKGGHFDTLSVLGSGNTITYRGEAPDTTNVADGNEVTAAR</sequence>
<proteinExistence type="predicted"/>
<dbReference type="EMBL" id="JAUCMN010000006">
    <property type="protein sequence ID" value="MDM7892031.1"/>
    <property type="molecule type" value="Genomic_DNA"/>
</dbReference>
<name>A0ABT7TR14_9MICO</name>
<feature type="signal peptide" evidence="1">
    <location>
        <begin position="1"/>
        <end position="19"/>
    </location>
</feature>
<keyword evidence="3" id="KW-1185">Reference proteome</keyword>
<comment type="caution">
    <text evidence="2">The sequence shown here is derived from an EMBL/GenBank/DDBJ whole genome shotgun (WGS) entry which is preliminary data.</text>
</comment>
<protein>
    <submittedName>
        <fullName evidence="2">DUF3060 domain-containing protein</fullName>
    </submittedName>
</protein>
<keyword evidence="1" id="KW-0732">Signal</keyword>